<dbReference type="AlphaFoldDB" id="A0A410WU08"/>
<sequence>MFDTIVMKASHVFIANEYWNNLKPVIKTFLDEETGLCRRSFVLHDEKIPYITYQEWSQSLIVQVSIPKFLYGNNVRLLQENDIFLFFQCLHERLFELFGVPLR</sequence>
<proteinExistence type="predicted"/>
<dbReference type="Proteomes" id="UP001527202">
    <property type="component" value="Unassembled WGS sequence"/>
</dbReference>
<dbReference type="GeneID" id="95374964"/>
<organism evidence="2 3">
    <name type="scientific">Paenibacillus chitinolyticus</name>
    <dbReference type="NCBI Taxonomy" id="79263"/>
    <lineage>
        <taxon>Bacteria</taxon>
        <taxon>Bacillati</taxon>
        <taxon>Bacillota</taxon>
        <taxon>Bacilli</taxon>
        <taxon>Bacillales</taxon>
        <taxon>Paenibacillaceae</taxon>
        <taxon>Paenibacillus</taxon>
    </lineage>
</organism>
<evidence type="ECO:0000313" key="1">
    <source>
        <dbReference type="EMBL" id="MCY9594941.1"/>
    </source>
</evidence>
<gene>
    <name evidence="1" type="ORF">M5X16_04020</name>
    <name evidence="2" type="ORF">PC41400_09100</name>
</gene>
<dbReference type="EMBL" id="CP026520">
    <property type="protein sequence ID" value="QAV17810.1"/>
    <property type="molecule type" value="Genomic_DNA"/>
</dbReference>
<dbReference type="RefSeq" id="WP_042231062.1">
    <property type="nucleotide sequence ID" value="NZ_CP026520.1"/>
</dbReference>
<keyword evidence="4" id="KW-1185">Reference proteome</keyword>
<protein>
    <submittedName>
        <fullName evidence="2">Uncharacterized protein</fullName>
    </submittedName>
</protein>
<dbReference type="OrthoDB" id="2553465at2"/>
<evidence type="ECO:0000313" key="4">
    <source>
        <dbReference type="Proteomes" id="UP001527202"/>
    </source>
</evidence>
<dbReference type="EMBL" id="JAMDMJ010000004">
    <property type="protein sequence ID" value="MCY9594941.1"/>
    <property type="molecule type" value="Genomic_DNA"/>
</dbReference>
<evidence type="ECO:0000313" key="3">
    <source>
        <dbReference type="Proteomes" id="UP000288943"/>
    </source>
</evidence>
<dbReference type="Proteomes" id="UP000288943">
    <property type="component" value="Chromosome"/>
</dbReference>
<reference evidence="1 4" key="2">
    <citation type="submission" date="2022-05" db="EMBL/GenBank/DDBJ databases">
        <title>Genome Sequencing of Bee-Associated Microbes.</title>
        <authorList>
            <person name="Dunlap C."/>
        </authorList>
    </citation>
    <scope>NUCLEOTIDE SEQUENCE [LARGE SCALE GENOMIC DNA]</scope>
    <source>
        <strain evidence="1 4">NRRL B-23120</strain>
    </source>
</reference>
<name>A0A410WU08_9BACL</name>
<accession>A0A410WU08</accession>
<reference evidence="2 3" key="1">
    <citation type="submission" date="2018-01" db="EMBL/GenBank/DDBJ databases">
        <title>The whole genome sequencing and assembly of Paenibacillus chitinolyticus KCCM 41400 strain.</title>
        <authorList>
            <person name="Kim J.-Y."/>
            <person name="Park M.-K."/>
            <person name="Lee Y.-J."/>
            <person name="Yi H."/>
            <person name="Bahn Y.-S."/>
            <person name="Kim J.F."/>
            <person name="Lee D.-W."/>
        </authorList>
    </citation>
    <scope>NUCLEOTIDE SEQUENCE [LARGE SCALE GENOMIC DNA]</scope>
    <source>
        <strain evidence="2 3">KCCM 41400</strain>
    </source>
</reference>
<dbReference type="KEGG" id="pchi:PC41400_09100"/>
<evidence type="ECO:0000313" key="2">
    <source>
        <dbReference type="EMBL" id="QAV17810.1"/>
    </source>
</evidence>